<dbReference type="GO" id="GO:0016435">
    <property type="term" value="F:rRNA (guanine) methyltransferase activity"/>
    <property type="evidence" value="ECO:0007669"/>
    <property type="project" value="TreeGrafter"/>
</dbReference>
<sequence>MPKKHEKKTAKGRLDKFYHLAKQQGFRSRAAFKLVQLNKKFGFLESARCVIDLCAAPGGWLQVASKQMPPNSLIVGVDLVPIKPIPRCITFAEDINSYKCRDQLRAELKDWKADAVLHDGAPNVGTAWVQDAYAQSELVLQSLKLAVEFLAPGGTFVTKVFRSKDYNNLLWVFNQLFKKVEATKPPSSRNVSAEIFVVCQEFKAPKRIDPKFLDPRHVFKDLDPVADTALIQSTVDGKNSAQSIKIASNAVANVFEPEKKRRKREGYDEGETILFKAIGAKDFIESQDPISLLGTFNEIQFKRDEDKPFADPTKTDDNIKACCSDLKVLGKKDFRNLLKWRKIWREDMGIEVPANHPSKEEEEGKEKVEVTEMDEDEAIDQELERLQSEKDKRSRKERRRRNEARQKKVLKMQLSMTTPMDIGMDVQDEALHGGEEFFDLVNGGAHKRVAAGEEAGSSESEQSEGEESEEDDLEAEERRKRQLEAEMDGMYEEYQHKVSERDAKHRAREARKKNEHNDEWYGFTKDKDEEDEGEESEEGGYELFNKRKEVEETYDTDDEEDDAEEREEEEEREEARRAAREAALDRGQGPNFEDHDVQMEDDEGDVENLVQSLESGKDKDARQSREAAIWFDNPLFKGMQGLDADDEDDDEEEEDEEDDEEEEEESDVSEEGEDVEMSEDEASGTDSPPTDAENEDQWRFEDEDQDVIKQKKIQEKGLTTAEAISLASQLVNREKSKSDLIDDGFTKQNFVDKSDLPQWFLDDEQHHYKPNIPVTKEAVQALAARQRALDARPIKKVAEAKARKKMRAMKQLESARKKAEGISDNVDISEREKAANIDKVLRKAGAKQKERKIQVVVAGGSNKGKGRPKGVKGRYRMVDSRGKKELRAQKRRDKAAGKKTTSSTSRKPRIPNGYGGRN</sequence>
<comment type="subcellular location">
    <subcellularLocation>
        <location evidence="1 8">Nucleus</location>
        <location evidence="1 8">Nucleolus</location>
    </subcellularLocation>
</comment>
<dbReference type="InterPro" id="IPR028589">
    <property type="entry name" value="SPB1-like"/>
</dbReference>
<accession>A0A316VGZ1</accession>
<dbReference type="InParanoid" id="A0A316VGZ1"/>
<feature type="region of interest" description="Disordered" evidence="9">
    <location>
        <begin position="448"/>
        <end position="721"/>
    </location>
</feature>
<feature type="compositionally biased region" description="Acidic residues" evidence="9">
    <location>
        <begin position="371"/>
        <end position="381"/>
    </location>
</feature>
<dbReference type="PANTHER" id="PTHR10920:SF13">
    <property type="entry name" value="PRE-RRNA 2'-O-RIBOSE RNA METHYLTRANSFERASE FTSJ3"/>
    <property type="match status" value="1"/>
</dbReference>
<keyword evidence="14" id="KW-1185">Reference proteome</keyword>
<name>A0A316VGZ1_9BASI</name>
<dbReference type="InterPro" id="IPR029063">
    <property type="entry name" value="SAM-dependent_MTases_sf"/>
</dbReference>
<feature type="coiled-coil region" evidence="8">
    <location>
        <begin position="795"/>
        <end position="832"/>
    </location>
</feature>
<evidence type="ECO:0000256" key="4">
    <source>
        <dbReference type="ARBA" id="ARBA00022603"/>
    </source>
</evidence>
<dbReference type="Proteomes" id="UP000245771">
    <property type="component" value="Unassembled WGS sequence"/>
</dbReference>
<feature type="compositionally biased region" description="Basic and acidic residues" evidence="9">
    <location>
        <begin position="696"/>
        <end position="715"/>
    </location>
</feature>
<dbReference type="GO" id="GO:0000466">
    <property type="term" value="P:maturation of 5.8S rRNA from tricistronic rRNA transcript (SSU-rRNA, 5.8S rRNA, LSU-rRNA)"/>
    <property type="evidence" value="ECO:0007669"/>
    <property type="project" value="TreeGrafter"/>
</dbReference>
<feature type="binding site" evidence="8">
    <location>
        <position position="94"/>
    </location>
    <ligand>
        <name>S-adenosyl-L-methionine</name>
        <dbReference type="ChEBI" id="CHEBI:59789"/>
    </ligand>
</feature>
<evidence type="ECO:0000256" key="9">
    <source>
        <dbReference type="SAM" id="MobiDB-lite"/>
    </source>
</evidence>
<dbReference type="InterPro" id="IPR015507">
    <property type="entry name" value="rRNA-MeTfrase_E"/>
</dbReference>
<dbReference type="GO" id="GO:0008650">
    <property type="term" value="F:rRNA (uridine-2'-O-)-methyltransferase activity"/>
    <property type="evidence" value="ECO:0007669"/>
    <property type="project" value="TreeGrafter"/>
</dbReference>
<feature type="compositionally biased region" description="Acidic residues" evidence="9">
    <location>
        <begin position="528"/>
        <end position="540"/>
    </location>
</feature>
<feature type="compositionally biased region" description="Basic and acidic residues" evidence="9">
    <location>
        <begin position="843"/>
        <end position="853"/>
    </location>
</feature>
<feature type="region of interest" description="Disordered" evidence="9">
    <location>
        <begin position="353"/>
        <end position="428"/>
    </location>
</feature>
<dbReference type="EMBL" id="KZ819603">
    <property type="protein sequence ID" value="PWN34775.1"/>
    <property type="molecule type" value="Genomic_DNA"/>
</dbReference>
<keyword evidence="4 8" id="KW-0489">Methyltransferase</keyword>
<dbReference type="GO" id="GO:0005730">
    <property type="term" value="C:nucleolus"/>
    <property type="evidence" value="ECO:0007669"/>
    <property type="project" value="UniProtKB-SubCell"/>
</dbReference>
<comment type="similarity">
    <text evidence="8">Belongs to the class I-like SAM-binding methyltransferase superfamily. RNA methyltransferase RlmE family. SPB1 subfamily.</text>
</comment>
<evidence type="ECO:0000259" key="12">
    <source>
        <dbReference type="Pfam" id="PF11861"/>
    </source>
</evidence>
<dbReference type="InterPro" id="IPR002877">
    <property type="entry name" value="RNA_MeTrfase_FtsJ_dom"/>
</dbReference>
<protein>
    <submittedName>
        <fullName evidence="13">FtsJ-domain-containing protein</fullName>
    </submittedName>
</protein>
<dbReference type="Gene3D" id="3.40.50.150">
    <property type="entry name" value="Vaccinia Virus protein VP39"/>
    <property type="match status" value="1"/>
</dbReference>
<dbReference type="PANTHER" id="PTHR10920">
    <property type="entry name" value="RIBOSOMAL RNA METHYLTRANSFERASE"/>
    <property type="match status" value="1"/>
</dbReference>
<feature type="compositionally biased region" description="Basic and acidic residues" evidence="9">
    <location>
        <begin position="515"/>
        <end position="527"/>
    </location>
</feature>
<proteinExistence type="inferred from homology"/>
<dbReference type="InterPro" id="IPR024576">
    <property type="entry name" value="rRNA_MeTfrase_Spb1_DUF3381"/>
</dbReference>
<dbReference type="InterPro" id="IPR012920">
    <property type="entry name" value="rRNA_MeTfrase_SPB1-like_C"/>
</dbReference>
<feature type="compositionally biased region" description="Basic and acidic residues" evidence="9">
    <location>
        <begin position="573"/>
        <end position="584"/>
    </location>
</feature>
<dbReference type="GO" id="GO:0030687">
    <property type="term" value="C:preribosome, large subunit precursor"/>
    <property type="evidence" value="ECO:0007669"/>
    <property type="project" value="TreeGrafter"/>
</dbReference>
<dbReference type="Pfam" id="PF07780">
    <property type="entry name" value="Spb1_C"/>
    <property type="match status" value="1"/>
</dbReference>
<dbReference type="FunCoup" id="A0A316VGZ1">
    <property type="interactions" value="572"/>
</dbReference>
<evidence type="ECO:0000313" key="13">
    <source>
        <dbReference type="EMBL" id="PWN34775.1"/>
    </source>
</evidence>
<dbReference type="InterPro" id="IPR050082">
    <property type="entry name" value="RNA_methyltr_RlmE"/>
</dbReference>
<evidence type="ECO:0000256" key="7">
    <source>
        <dbReference type="ARBA" id="ARBA00023242"/>
    </source>
</evidence>
<feature type="compositionally biased region" description="Basic and acidic residues" evidence="9">
    <location>
        <begin position="357"/>
        <end position="370"/>
    </location>
</feature>
<feature type="binding site" evidence="8">
    <location>
        <position position="58"/>
    </location>
    <ligand>
        <name>S-adenosyl-L-methionine</name>
        <dbReference type="ChEBI" id="CHEBI:59789"/>
    </ligand>
</feature>
<dbReference type="GO" id="GO:0000463">
    <property type="term" value="P:maturation of LSU-rRNA from tricistronic rRNA transcript (SSU-rRNA, 5.8S rRNA, LSU-rRNA)"/>
    <property type="evidence" value="ECO:0007669"/>
    <property type="project" value="TreeGrafter"/>
</dbReference>
<feature type="binding site" evidence="8">
    <location>
        <position position="60"/>
    </location>
    <ligand>
        <name>S-adenosyl-L-methionine</name>
        <dbReference type="ChEBI" id="CHEBI:59789"/>
    </ligand>
</feature>
<evidence type="ECO:0000256" key="2">
    <source>
        <dbReference type="ARBA" id="ARBA00022517"/>
    </source>
</evidence>
<feature type="domain" description="Ribosomal RNA methyltransferase SPB1-like C-terminal" evidence="11">
    <location>
        <begin position="689"/>
        <end position="894"/>
    </location>
</feature>
<feature type="domain" description="DUF3381" evidence="12">
    <location>
        <begin position="257"/>
        <end position="409"/>
    </location>
</feature>
<feature type="active site" description="Proton acceptor" evidence="8">
    <location>
        <position position="159"/>
    </location>
</feature>
<gene>
    <name evidence="13" type="ORF">FA14DRAFT_160232</name>
</gene>
<feature type="compositionally biased region" description="Basic residues" evidence="9">
    <location>
        <begin position="504"/>
        <end position="514"/>
    </location>
</feature>
<evidence type="ECO:0000313" key="14">
    <source>
        <dbReference type="Proteomes" id="UP000245771"/>
    </source>
</evidence>
<feature type="binding site" evidence="8">
    <location>
        <position position="78"/>
    </location>
    <ligand>
        <name>S-adenosyl-L-methionine</name>
        <dbReference type="ChEBI" id="CHEBI:59789"/>
    </ligand>
</feature>
<evidence type="ECO:0000256" key="8">
    <source>
        <dbReference type="HAMAP-Rule" id="MF_03163"/>
    </source>
</evidence>
<dbReference type="RefSeq" id="XP_025355077.1">
    <property type="nucleotide sequence ID" value="XM_025498582.1"/>
</dbReference>
<evidence type="ECO:0000256" key="5">
    <source>
        <dbReference type="ARBA" id="ARBA00022679"/>
    </source>
</evidence>
<feature type="binding site" evidence="8">
    <location>
        <position position="119"/>
    </location>
    <ligand>
        <name>S-adenosyl-L-methionine</name>
        <dbReference type="ChEBI" id="CHEBI:59789"/>
    </ligand>
</feature>
<keyword evidence="5 8" id="KW-0808">Transferase</keyword>
<evidence type="ECO:0000256" key="6">
    <source>
        <dbReference type="ARBA" id="ARBA00022691"/>
    </source>
</evidence>
<dbReference type="AlphaFoldDB" id="A0A316VGZ1"/>
<evidence type="ECO:0000256" key="1">
    <source>
        <dbReference type="ARBA" id="ARBA00004604"/>
    </source>
</evidence>
<feature type="region of interest" description="Disordered" evidence="9">
    <location>
        <begin position="843"/>
        <end position="918"/>
    </location>
</feature>
<dbReference type="FunFam" id="3.40.50.150:FF:000004">
    <property type="entry name" value="AdoMet-dependent rRNA methyltransferase SPB1"/>
    <property type="match status" value="1"/>
</dbReference>
<feature type="compositionally biased region" description="Acidic residues" evidence="9">
    <location>
        <begin position="552"/>
        <end position="572"/>
    </location>
</feature>
<evidence type="ECO:0000259" key="11">
    <source>
        <dbReference type="Pfam" id="PF07780"/>
    </source>
</evidence>
<feature type="compositionally biased region" description="Basic and acidic residues" evidence="9">
    <location>
        <begin position="493"/>
        <end position="503"/>
    </location>
</feature>
<dbReference type="Pfam" id="PF11861">
    <property type="entry name" value="DUF3381"/>
    <property type="match status" value="1"/>
</dbReference>
<feature type="compositionally biased region" description="Basic residues" evidence="9">
    <location>
        <begin position="395"/>
        <end position="410"/>
    </location>
</feature>
<feature type="compositionally biased region" description="Basic residues" evidence="9">
    <location>
        <begin position="864"/>
        <end position="875"/>
    </location>
</feature>
<evidence type="ECO:0000256" key="3">
    <source>
        <dbReference type="ARBA" id="ARBA00022552"/>
    </source>
</evidence>
<dbReference type="GeneID" id="37020363"/>
<dbReference type="Pfam" id="PF01728">
    <property type="entry name" value="FtsJ"/>
    <property type="match status" value="1"/>
</dbReference>
<reference evidence="13 14" key="1">
    <citation type="journal article" date="2018" name="Mol. Biol. Evol.">
        <title>Broad Genomic Sampling Reveals a Smut Pathogenic Ancestry of the Fungal Clade Ustilaginomycotina.</title>
        <authorList>
            <person name="Kijpornyongpan T."/>
            <person name="Mondo S.J."/>
            <person name="Barry K."/>
            <person name="Sandor L."/>
            <person name="Lee J."/>
            <person name="Lipzen A."/>
            <person name="Pangilinan J."/>
            <person name="LaButti K."/>
            <person name="Hainaut M."/>
            <person name="Henrissat B."/>
            <person name="Grigoriev I.V."/>
            <person name="Spatafora J.W."/>
            <person name="Aime M.C."/>
        </authorList>
    </citation>
    <scope>NUCLEOTIDE SEQUENCE [LARGE SCALE GENOMIC DNA]</scope>
    <source>
        <strain evidence="13 14">MCA 3882</strain>
    </source>
</reference>
<dbReference type="SUPFAM" id="SSF53335">
    <property type="entry name" value="S-adenosyl-L-methionine-dependent methyltransferases"/>
    <property type="match status" value="1"/>
</dbReference>
<dbReference type="HAMAP" id="MF_01547">
    <property type="entry name" value="RNA_methyltr_E"/>
    <property type="match status" value="1"/>
</dbReference>
<dbReference type="STRING" id="1280837.A0A316VGZ1"/>
<keyword evidence="8" id="KW-0175">Coiled coil</keyword>
<evidence type="ECO:0000259" key="10">
    <source>
        <dbReference type="Pfam" id="PF01728"/>
    </source>
</evidence>
<keyword evidence="6 8" id="KW-0949">S-adenosyl-L-methionine</keyword>
<feature type="compositionally biased region" description="Basic and acidic residues" evidence="9">
    <location>
        <begin position="876"/>
        <end position="888"/>
    </location>
</feature>
<keyword evidence="2 8" id="KW-0690">Ribosome biogenesis</keyword>
<feature type="domain" description="Ribosomal RNA methyltransferase FtsJ" evidence="10">
    <location>
        <begin position="26"/>
        <end position="202"/>
    </location>
</feature>
<feature type="compositionally biased region" description="Basic and acidic residues" evidence="9">
    <location>
        <begin position="615"/>
        <end position="625"/>
    </location>
</feature>
<dbReference type="OrthoDB" id="1287559at2759"/>
<feature type="compositionally biased region" description="Acidic residues" evidence="9">
    <location>
        <begin position="461"/>
        <end position="475"/>
    </location>
</feature>
<organism evidence="13 14">
    <name type="scientific">Meira miltonrushii</name>
    <dbReference type="NCBI Taxonomy" id="1280837"/>
    <lineage>
        <taxon>Eukaryota</taxon>
        <taxon>Fungi</taxon>
        <taxon>Dikarya</taxon>
        <taxon>Basidiomycota</taxon>
        <taxon>Ustilaginomycotina</taxon>
        <taxon>Exobasidiomycetes</taxon>
        <taxon>Exobasidiales</taxon>
        <taxon>Brachybasidiaceae</taxon>
        <taxon>Meira</taxon>
    </lineage>
</organism>
<dbReference type="HAMAP" id="MF_03163">
    <property type="entry name" value="RNA_methyltr_E_SPB1"/>
    <property type="match status" value="1"/>
</dbReference>
<feature type="compositionally biased region" description="Basic and acidic residues" evidence="9">
    <location>
        <begin position="382"/>
        <end position="394"/>
    </location>
</feature>
<keyword evidence="3 8" id="KW-0698">rRNA processing</keyword>
<keyword evidence="7 8" id="KW-0539">Nucleus</keyword>
<feature type="compositionally biased region" description="Acidic residues" evidence="9">
    <location>
        <begin position="643"/>
        <end position="683"/>
    </location>
</feature>